<dbReference type="SUPFAM" id="SSF56214">
    <property type="entry name" value="4'-phosphopantetheinyl transferase"/>
    <property type="match status" value="2"/>
</dbReference>
<name>A0A1H9UM57_9MICO</name>
<dbReference type="STRING" id="587636.SAMN05216199_2003"/>
<dbReference type="InterPro" id="IPR050559">
    <property type="entry name" value="P-Pant_transferase_sf"/>
</dbReference>
<comment type="similarity">
    <text evidence="1">Belongs to the P-Pant transferase superfamily. Gsp/Sfp/HetI/AcpT family.</text>
</comment>
<dbReference type="GO" id="GO:0019878">
    <property type="term" value="P:lysine biosynthetic process via aminoadipic acid"/>
    <property type="evidence" value="ECO:0007669"/>
    <property type="project" value="TreeGrafter"/>
</dbReference>
<dbReference type="Gene3D" id="3.90.470.20">
    <property type="entry name" value="4'-phosphopantetheinyl transferase domain"/>
    <property type="match status" value="1"/>
</dbReference>
<keyword evidence="2 4" id="KW-0808">Transferase</keyword>
<dbReference type="PANTHER" id="PTHR12215:SF10">
    <property type="entry name" value="L-AMINOADIPATE-SEMIALDEHYDE DEHYDROGENASE-PHOSPHOPANTETHEINYL TRANSFERASE"/>
    <property type="match status" value="1"/>
</dbReference>
<dbReference type="GO" id="GO:0005829">
    <property type="term" value="C:cytosol"/>
    <property type="evidence" value="ECO:0007669"/>
    <property type="project" value="TreeGrafter"/>
</dbReference>
<dbReference type="GO" id="GO:0008897">
    <property type="term" value="F:holo-[acyl-carrier-protein] synthase activity"/>
    <property type="evidence" value="ECO:0007669"/>
    <property type="project" value="InterPro"/>
</dbReference>
<dbReference type="OrthoDB" id="190168at2"/>
<dbReference type="AlphaFoldDB" id="A0A1H9UM57"/>
<dbReference type="Proteomes" id="UP000199019">
    <property type="component" value="Unassembled WGS sequence"/>
</dbReference>
<dbReference type="EMBL" id="FOHB01000003">
    <property type="protein sequence ID" value="SES10442.1"/>
    <property type="molecule type" value="Genomic_DNA"/>
</dbReference>
<evidence type="ECO:0000313" key="5">
    <source>
        <dbReference type="Proteomes" id="UP000199019"/>
    </source>
</evidence>
<proteinExistence type="inferred from homology"/>
<dbReference type="GO" id="GO:0000287">
    <property type="term" value="F:magnesium ion binding"/>
    <property type="evidence" value="ECO:0007669"/>
    <property type="project" value="InterPro"/>
</dbReference>
<organism evidence="4 5">
    <name type="scientific">Pedococcus cremeus</name>
    <dbReference type="NCBI Taxonomy" id="587636"/>
    <lineage>
        <taxon>Bacteria</taxon>
        <taxon>Bacillati</taxon>
        <taxon>Actinomycetota</taxon>
        <taxon>Actinomycetes</taxon>
        <taxon>Micrococcales</taxon>
        <taxon>Intrasporangiaceae</taxon>
        <taxon>Pedococcus</taxon>
    </lineage>
</organism>
<dbReference type="InterPro" id="IPR008278">
    <property type="entry name" value="4-PPantetheinyl_Trfase_dom"/>
</dbReference>
<dbReference type="InterPro" id="IPR037143">
    <property type="entry name" value="4-PPantetheinyl_Trfase_dom_sf"/>
</dbReference>
<feature type="domain" description="4'-phosphopantetheinyl transferase" evidence="3">
    <location>
        <begin position="116"/>
        <end position="200"/>
    </location>
</feature>
<sequence>MAEPAMIASVAVDIDIVWRRVSTDPSLAEVLDDRERERAARRGNPARYTTAHALLRTAVAEQVGGTPQAVVFERTCATCGSHRHGKPTVAGHPELSVSLSYAGGLAVVALSRGGEVGVDVEVVDDSDFEGFNAVTLDPSEAPALDRLGPDRLGVARALVWARKEAVLKASGHGLAVDPRQVVVSGPEEPAALLQWKGDVALSTGVQLADVPLTEPGHVAAVALLSDQPAQVRLVSA</sequence>
<dbReference type="Pfam" id="PF01648">
    <property type="entry name" value="ACPS"/>
    <property type="match status" value="1"/>
</dbReference>
<protein>
    <submittedName>
        <fullName evidence="4">4'-phosphopantetheinyl transferase</fullName>
    </submittedName>
</protein>
<evidence type="ECO:0000259" key="3">
    <source>
        <dbReference type="Pfam" id="PF01648"/>
    </source>
</evidence>
<evidence type="ECO:0000256" key="1">
    <source>
        <dbReference type="ARBA" id="ARBA00010990"/>
    </source>
</evidence>
<evidence type="ECO:0000313" key="4">
    <source>
        <dbReference type="EMBL" id="SES10442.1"/>
    </source>
</evidence>
<gene>
    <name evidence="4" type="ORF">SAMN05216199_2003</name>
</gene>
<evidence type="ECO:0000256" key="2">
    <source>
        <dbReference type="ARBA" id="ARBA00022679"/>
    </source>
</evidence>
<dbReference type="PANTHER" id="PTHR12215">
    <property type="entry name" value="PHOSPHOPANTETHEINE TRANSFERASE"/>
    <property type="match status" value="1"/>
</dbReference>
<reference evidence="5" key="1">
    <citation type="submission" date="2016-10" db="EMBL/GenBank/DDBJ databases">
        <authorList>
            <person name="Varghese N."/>
            <person name="Submissions S."/>
        </authorList>
    </citation>
    <scope>NUCLEOTIDE SEQUENCE [LARGE SCALE GENOMIC DNA]</scope>
    <source>
        <strain evidence="5">CGMCC 1.6963</strain>
    </source>
</reference>
<keyword evidence="5" id="KW-1185">Reference proteome</keyword>
<accession>A0A1H9UM57</accession>
<dbReference type="RefSeq" id="WP_091757726.1">
    <property type="nucleotide sequence ID" value="NZ_FOHB01000003.1"/>
</dbReference>